<dbReference type="EMBL" id="BAABRU010000011">
    <property type="protein sequence ID" value="GAA5529419.1"/>
    <property type="molecule type" value="Genomic_DNA"/>
</dbReference>
<keyword evidence="2" id="KW-0805">Transcription regulation</keyword>
<gene>
    <name evidence="6" type="primary">cueR</name>
    <name evidence="6" type="ORF">Hgul01_03228</name>
</gene>
<proteinExistence type="predicted"/>
<reference evidence="6 7" key="1">
    <citation type="submission" date="2024-02" db="EMBL/GenBank/DDBJ databases">
        <title>Herpetosiphon gulosus NBRC 112829.</title>
        <authorList>
            <person name="Ichikawa N."/>
            <person name="Katano-Makiyama Y."/>
            <person name="Hidaka K."/>
        </authorList>
    </citation>
    <scope>NUCLEOTIDE SEQUENCE [LARGE SCALE GENOMIC DNA]</scope>
    <source>
        <strain evidence="6 7">NBRC 112829</strain>
    </source>
</reference>
<evidence type="ECO:0000256" key="1">
    <source>
        <dbReference type="ARBA" id="ARBA00022491"/>
    </source>
</evidence>
<comment type="caution">
    <text evidence="6">The sequence shown here is derived from an EMBL/GenBank/DDBJ whole genome shotgun (WGS) entry which is preliminary data.</text>
</comment>
<name>A0ABP9X210_9CHLR</name>
<dbReference type="InterPro" id="IPR047057">
    <property type="entry name" value="MerR_fam"/>
</dbReference>
<dbReference type="InterPro" id="IPR009061">
    <property type="entry name" value="DNA-bd_dom_put_sf"/>
</dbReference>
<keyword evidence="3" id="KW-0238">DNA-binding</keyword>
<dbReference type="SUPFAM" id="SSF46955">
    <property type="entry name" value="Putative DNA-binding domain"/>
    <property type="match status" value="1"/>
</dbReference>
<dbReference type="SMART" id="SM00422">
    <property type="entry name" value="HTH_MERR"/>
    <property type="match status" value="1"/>
</dbReference>
<dbReference type="CDD" id="cd04781">
    <property type="entry name" value="HTH_MerR-like_sg6"/>
    <property type="match status" value="1"/>
</dbReference>
<evidence type="ECO:0000256" key="4">
    <source>
        <dbReference type="ARBA" id="ARBA00023163"/>
    </source>
</evidence>
<evidence type="ECO:0000313" key="7">
    <source>
        <dbReference type="Proteomes" id="UP001428290"/>
    </source>
</evidence>
<dbReference type="PANTHER" id="PTHR30204">
    <property type="entry name" value="REDOX-CYCLING DRUG-SENSING TRANSCRIPTIONAL ACTIVATOR SOXR"/>
    <property type="match status" value="1"/>
</dbReference>
<keyword evidence="1" id="KW-0678">Repressor</keyword>
<dbReference type="Proteomes" id="UP001428290">
    <property type="component" value="Unassembled WGS sequence"/>
</dbReference>
<evidence type="ECO:0000259" key="5">
    <source>
        <dbReference type="PROSITE" id="PS50937"/>
    </source>
</evidence>
<feature type="domain" description="HTH merR-type" evidence="5">
    <location>
        <begin position="3"/>
        <end position="71"/>
    </location>
</feature>
<dbReference type="PRINTS" id="PR00040">
    <property type="entry name" value="HTHMERR"/>
</dbReference>
<accession>A0ABP9X210</accession>
<dbReference type="PROSITE" id="PS50937">
    <property type="entry name" value="HTH_MERR_2"/>
    <property type="match status" value="1"/>
</dbReference>
<dbReference type="InterPro" id="IPR000551">
    <property type="entry name" value="MerR-type_HTH_dom"/>
</dbReference>
<evidence type="ECO:0000256" key="3">
    <source>
        <dbReference type="ARBA" id="ARBA00023125"/>
    </source>
</evidence>
<organism evidence="6 7">
    <name type="scientific">Herpetosiphon gulosus</name>
    <dbReference type="NCBI Taxonomy" id="1973496"/>
    <lineage>
        <taxon>Bacteria</taxon>
        <taxon>Bacillati</taxon>
        <taxon>Chloroflexota</taxon>
        <taxon>Chloroflexia</taxon>
        <taxon>Herpetosiphonales</taxon>
        <taxon>Herpetosiphonaceae</taxon>
        <taxon>Herpetosiphon</taxon>
    </lineage>
</organism>
<evidence type="ECO:0000256" key="2">
    <source>
        <dbReference type="ARBA" id="ARBA00023015"/>
    </source>
</evidence>
<dbReference type="Pfam" id="PF13411">
    <property type="entry name" value="MerR_1"/>
    <property type="match status" value="1"/>
</dbReference>
<keyword evidence="4" id="KW-0804">Transcription</keyword>
<dbReference type="Gene3D" id="1.10.1660.10">
    <property type="match status" value="1"/>
</dbReference>
<sequence>MQGLSIGEVAQQTGLQPSAIRYYEQMGLIPKPQRHNTRRRYDPKVLQWITLINLARKAGFSIAEVQTLIHGFSEDTPPSARWRSMATTKLTQVAQQIHDLQQMQVVLNHGLQCQCLRLEDCRISNQQGCHEQCEEADQT</sequence>
<dbReference type="RefSeq" id="WP_345723037.1">
    <property type="nucleotide sequence ID" value="NZ_BAABRU010000011.1"/>
</dbReference>
<keyword evidence="7" id="KW-1185">Reference proteome</keyword>
<evidence type="ECO:0000313" key="6">
    <source>
        <dbReference type="EMBL" id="GAA5529419.1"/>
    </source>
</evidence>
<dbReference type="PANTHER" id="PTHR30204:SF69">
    <property type="entry name" value="MERR-FAMILY TRANSCRIPTIONAL REGULATOR"/>
    <property type="match status" value="1"/>
</dbReference>
<protein>
    <submittedName>
        <fullName evidence="6">HTH-type transcriptional regulator CueR</fullName>
    </submittedName>
</protein>